<dbReference type="Proteomes" id="UP001642360">
    <property type="component" value="Unassembled WGS sequence"/>
</dbReference>
<evidence type="ECO:0000313" key="2">
    <source>
        <dbReference type="Proteomes" id="UP001642360"/>
    </source>
</evidence>
<protein>
    <submittedName>
        <fullName evidence="1">Uncharacterized protein</fullName>
    </submittedName>
</protein>
<accession>A0ABC8URA9</accession>
<keyword evidence="2" id="KW-1185">Reference proteome</keyword>
<name>A0ABC8URA9_9AQUA</name>
<comment type="caution">
    <text evidence="1">The sequence shown here is derived from an EMBL/GenBank/DDBJ whole genome shotgun (WGS) entry which is preliminary data.</text>
</comment>
<gene>
    <name evidence="1" type="ORF">ILEXP_LOCUS53615</name>
</gene>
<evidence type="ECO:0000313" key="1">
    <source>
        <dbReference type="EMBL" id="CAK9183352.1"/>
    </source>
</evidence>
<proteinExistence type="predicted"/>
<dbReference type="AlphaFoldDB" id="A0ABC8URA9"/>
<dbReference type="EMBL" id="CAUOFW020008613">
    <property type="protein sequence ID" value="CAK9183352.1"/>
    <property type="molecule type" value="Genomic_DNA"/>
</dbReference>
<organism evidence="1 2">
    <name type="scientific">Ilex paraguariensis</name>
    <name type="common">yerba mate</name>
    <dbReference type="NCBI Taxonomy" id="185542"/>
    <lineage>
        <taxon>Eukaryota</taxon>
        <taxon>Viridiplantae</taxon>
        <taxon>Streptophyta</taxon>
        <taxon>Embryophyta</taxon>
        <taxon>Tracheophyta</taxon>
        <taxon>Spermatophyta</taxon>
        <taxon>Magnoliopsida</taxon>
        <taxon>eudicotyledons</taxon>
        <taxon>Gunneridae</taxon>
        <taxon>Pentapetalae</taxon>
        <taxon>asterids</taxon>
        <taxon>campanulids</taxon>
        <taxon>Aquifoliales</taxon>
        <taxon>Aquifoliaceae</taxon>
        <taxon>Ilex</taxon>
    </lineage>
</organism>
<reference evidence="1 2" key="1">
    <citation type="submission" date="2024-02" db="EMBL/GenBank/DDBJ databases">
        <authorList>
            <person name="Vignale AGUSTIN F."/>
            <person name="Sosa J E."/>
            <person name="Modenutti C."/>
        </authorList>
    </citation>
    <scope>NUCLEOTIDE SEQUENCE [LARGE SCALE GENOMIC DNA]</scope>
</reference>
<sequence>MAMRSVVSRISFRRFMETSRKSTSAGLRYFSDGKGRILSEEERAKETVYIHVLPLSLSSDAFMMFSNSYQIYCVTYDYTMDGYDGKNTHLTIFPSHSILKP</sequence>